<dbReference type="EMBL" id="NPHW01004605">
    <property type="protein sequence ID" value="OXV07722.1"/>
    <property type="molecule type" value="Genomic_DNA"/>
</dbReference>
<comment type="caution">
    <text evidence="1">The sequence shown here is derived from an EMBL/GenBank/DDBJ whole genome shotgun (WGS) entry which is preliminary data.</text>
</comment>
<name>A0A232LUC4_9EURO</name>
<sequence>GAEPPSPGLNGLDKINNDESSKLRTFLSILRSLIWMIRFVGVPDIASVRFSLPAQLLEPTPNLVTGISIVRESSVFTKLMPAFMFRILELSGSTGNLSQVRAITTLRSQMLFYSVAAS</sequence>
<protein>
    <submittedName>
        <fullName evidence="1">Uncharacterized protein</fullName>
    </submittedName>
</protein>
<proteinExistence type="predicted"/>
<evidence type="ECO:0000313" key="1">
    <source>
        <dbReference type="EMBL" id="OXV07722.1"/>
    </source>
</evidence>
<organism evidence="1 2">
    <name type="scientific">Elaphomyces granulatus</name>
    <dbReference type="NCBI Taxonomy" id="519963"/>
    <lineage>
        <taxon>Eukaryota</taxon>
        <taxon>Fungi</taxon>
        <taxon>Dikarya</taxon>
        <taxon>Ascomycota</taxon>
        <taxon>Pezizomycotina</taxon>
        <taxon>Eurotiomycetes</taxon>
        <taxon>Eurotiomycetidae</taxon>
        <taxon>Eurotiales</taxon>
        <taxon>Elaphomycetaceae</taxon>
        <taxon>Elaphomyces</taxon>
    </lineage>
</organism>
<reference evidence="1 2" key="1">
    <citation type="journal article" date="2015" name="Environ. Microbiol.">
        <title>Metagenome sequence of Elaphomyces granulatus from sporocarp tissue reveals Ascomycota ectomycorrhizal fingerprints of genome expansion and a Proteobacteria-rich microbiome.</title>
        <authorList>
            <person name="Quandt C.A."/>
            <person name="Kohler A."/>
            <person name="Hesse C.N."/>
            <person name="Sharpton T.J."/>
            <person name="Martin F."/>
            <person name="Spatafora J.W."/>
        </authorList>
    </citation>
    <scope>NUCLEOTIDE SEQUENCE [LARGE SCALE GENOMIC DNA]</scope>
    <source>
        <strain evidence="1 2">OSC145934</strain>
    </source>
</reference>
<accession>A0A232LUC4</accession>
<evidence type="ECO:0000313" key="2">
    <source>
        <dbReference type="Proteomes" id="UP000243515"/>
    </source>
</evidence>
<dbReference type="AlphaFoldDB" id="A0A232LUC4"/>
<gene>
    <name evidence="1" type="ORF">Egran_04517</name>
</gene>
<dbReference type="OrthoDB" id="48057at2759"/>
<feature type="non-terminal residue" evidence="1">
    <location>
        <position position="1"/>
    </location>
</feature>
<keyword evidence="2" id="KW-1185">Reference proteome</keyword>
<dbReference type="Proteomes" id="UP000243515">
    <property type="component" value="Unassembled WGS sequence"/>
</dbReference>